<dbReference type="RefSeq" id="WP_387248865.1">
    <property type="nucleotide sequence ID" value="NZ_JBIALX010000001.1"/>
</dbReference>
<dbReference type="Proteomes" id="UP001601521">
    <property type="component" value="Unassembled WGS sequence"/>
</dbReference>
<comment type="caution">
    <text evidence="1">The sequence shown here is derived from an EMBL/GenBank/DDBJ whole genome shotgun (WGS) entry which is preliminary data.</text>
</comment>
<accession>A0ABW6ND11</accession>
<keyword evidence="2" id="KW-1185">Reference proteome</keyword>
<sequence>MRLRFLGKGGSDKSGCPSLYATDRDTYLVQAWQTDTPETVELPHLLLGYLEPDTFIGATMTDTNRGTFRLTGRPITDHETLSQLDLANDETAIEVPKSRRVFYGAATSR</sequence>
<protein>
    <submittedName>
        <fullName evidence="1">Uncharacterized protein</fullName>
    </submittedName>
</protein>
<evidence type="ECO:0000313" key="1">
    <source>
        <dbReference type="EMBL" id="MFF0452452.1"/>
    </source>
</evidence>
<proteinExistence type="predicted"/>
<organism evidence="1 2">
    <name type="scientific">Nocardia africana</name>
    <dbReference type="NCBI Taxonomy" id="134964"/>
    <lineage>
        <taxon>Bacteria</taxon>
        <taxon>Bacillati</taxon>
        <taxon>Actinomycetota</taxon>
        <taxon>Actinomycetes</taxon>
        <taxon>Mycobacteriales</taxon>
        <taxon>Nocardiaceae</taxon>
        <taxon>Nocardia</taxon>
    </lineage>
</organism>
<dbReference type="EMBL" id="JBIALX010000001">
    <property type="protein sequence ID" value="MFF0452452.1"/>
    <property type="molecule type" value="Genomic_DNA"/>
</dbReference>
<name>A0ABW6ND11_9NOCA</name>
<reference evidence="1 2" key="1">
    <citation type="submission" date="2024-10" db="EMBL/GenBank/DDBJ databases">
        <title>The Natural Products Discovery Center: Release of the First 8490 Sequenced Strains for Exploring Actinobacteria Biosynthetic Diversity.</title>
        <authorList>
            <person name="Kalkreuter E."/>
            <person name="Kautsar S.A."/>
            <person name="Yang D."/>
            <person name="Bader C.D."/>
            <person name="Teijaro C.N."/>
            <person name="Fluegel L."/>
            <person name="Davis C.M."/>
            <person name="Simpson J.R."/>
            <person name="Lauterbach L."/>
            <person name="Steele A.D."/>
            <person name="Gui C."/>
            <person name="Meng S."/>
            <person name="Li G."/>
            <person name="Viehrig K."/>
            <person name="Ye F."/>
            <person name="Su P."/>
            <person name="Kiefer A.F."/>
            <person name="Nichols A."/>
            <person name="Cepeda A.J."/>
            <person name="Yan W."/>
            <person name="Fan B."/>
            <person name="Jiang Y."/>
            <person name="Adhikari A."/>
            <person name="Zheng C.-J."/>
            <person name="Schuster L."/>
            <person name="Cowan T.M."/>
            <person name="Smanski M.J."/>
            <person name="Chevrette M.G."/>
            <person name="De Carvalho L.P.S."/>
            <person name="Shen B."/>
        </authorList>
    </citation>
    <scope>NUCLEOTIDE SEQUENCE [LARGE SCALE GENOMIC DNA]</scope>
    <source>
        <strain evidence="1 2">NPDC004550</strain>
    </source>
</reference>
<evidence type="ECO:0000313" key="2">
    <source>
        <dbReference type="Proteomes" id="UP001601521"/>
    </source>
</evidence>
<gene>
    <name evidence="1" type="ORF">ACFYTH_03665</name>
</gene>